<dbReference type="SUPFAM" id="SSF52777">
    <property type="entry name" value="CoA-dependent acyltransferases"/>
    <property type="match status" value="1"/>
</dbReference>
<protein>
    <submittedName>
        <fullName evidence="2">2-oxo acid dehydrogenase subunit E2</fullName>
    </submittedName>
</protein>
<accession>A0A934WTM4</accession>
<dbReference type="InterPro" id="IPR001078">
    <property type="entry name" value="2-oxoacid_DH_actylTfrase"/>
</dbReference>
<gene>
    <name evidence="2" type="ORF">JKK62_13990</name>
</gene>
<dbReference type="Proteomes" id="UP000633365">
    <property type="component" value="Unassembled WGS sequence"/>
</dbReference>
<dbReference type="RefSeq" id="WP_201428444.1">
    <property type="nucleotide sequence ID" value="NZ_JAEQMG010000149.1"/>
</dbReference>
<keyword evidence="3" id="KW-1185">Reference proteome</keyword>
<dbReference type="Pfam" id="PF00198">
    <property type="entry name" value="2-oxoacid_dh"/>
    <property type="match status" value="1"/>
</dbReference>
<evidence type="ECO:0000259" key="1">
    <source>
        <dbReference type="Pfam" id="PF00198"/>
    </source>
</evidence>
<name>A0A934WTM4_9FIRM</name>
<evidence type="ECO:0000313" key="2">
    <source>
        <dbReference type="EMBL" id="MBK6089737.1"/>
    </source>
</evidence>
<dbReference type="Gene3D" id="3.30.559.10">
    <property type="entry name" value="Chloramphenicol acetyltransferase-like domain"/>
    <property type="match status" value="1"/>
</dbReference>
<dbReference type="InterPro" id="IPR023213">
    <property type="entry name" value="CAT-like_dom_sf"/>
</dbReference>
<dbReference type="EMBL" id="JAEQMG010000149">
    <property type="protein sequence ID" value="MBK6089737.1"/>
    <property type="molecule type" value="Genomic_DNA"/>
</dbReference>
<comment type="caution">
    <text evidence="2">The sequence shown here is derived from an EMBL/GenBank/DDBJ whole genome shotgun (WGS) entry which is preliminary data.</text>
</comment>
<evidence type="ECO:0000313" key="3">
    <source>
        <dbReference type="Proteomes" id="UP000633365"/>
    </source>
</evidence>
<proteinExistence type="predicted"/>
<feature type="domain" description="2-oxoacid dehydrogenase acyltransferase catalytic" evidence="1">
    <location>
        <begin position="19"/>
        <end position="108"/>
    </location>
</feature>
<sequence>MAGNQNKYKRRWGDRRDGRRVKVSGLQTIMASLWPKRTDCEVYLNDTIDVTEMMKYVEQKNAEHPDLKTTFFHCVIAAVAKMVRERPLMNRFVQGRRVYERFDISVAFVAKLAFEDHAEEALLFFVPKDTDTVDNVSQMVVNKVKKVRSRGNQKAGVDDLLDKVAAFPRPIVMLICKIVRWLDFWGKNPAALTEGDPHYATVLLSNLGSIKCPAVYHHLNNYGTNSIMVTIGTIHEEERLMPDGSKQIRKVCDIGATLDERIGDGFYFARSLKLIHYICAHPELLDQPIGENSGFDYH</sequence>
<dbReference type="AlphaFoldDB" id="A0A934WTM4"/>
<reference evidence="2" key="1">
    <citation type="submission" date="2021-01" db="EMBL/GenBank/DDBJ databases">
        <title>Genome public.</title>
        <authorList>
            <person name="Liu C."/>
            <person name="Sun Q."/>
        </authorList>
    </citation>
    <scope>NUCLEOTIDE SEQUENCE</scope>
    <source>
        <strain evidence="2">M6</strain>
    </source>
</reference>
<dbReference type="GO" id="GO:0016746">
    <property type="term" value="F:acyltransferase activity"/>
    <property type="evidence" value="ECO:0007669"/>
    <property type="project" value="InterPro"/>
</dbReference>
<organism evidence="2 3">
    <name type="scientific">Ruminococcus difficilis</name>
    <dbReference type="NCBI Taxonomy" id="2763069"/>
    <lineage>
        <taxon>Bacteria</taxon>
        <taxon>Bacillati</taxon>
        <taxon>Bacillota</taxon>
        <taxon>Clostridia</taxon>
        <taxon>Eubacteriales</taxon>
        <taxon>Oscillospiraceae</taxon>
        <taxon>Ruminococcus</taxon>
    </lineage>
</organism>